<proteinExistence type="predicted"/>
<protein>
    <submittedName>
        <fullName evidence="2">Uncharacterized protein</fullName>
    </submittedName>
</protein>
<gene>
    <name evidence="2" type="ORF">WG78_19335</name>
</gene>
<feature type="transmembrane region" description="Helical" evidence="1">
    <location>
        <begin position="237"/>
        <end position="259"/>
    </location>
</feature>
<keyword evidence="1" id="KW-0472">Membrane</keyword>
<feature type="transmembrane region" description="Helical" evidence="1">
    <location>
        <begin position="6"/>
        <end position="28"/>
    </location>
</feature>
<evidence type="ECO:0000256" key="1">
    <source>
        <dbReference type="SAM" id="Phobius"/>
    </source>
</evidence>
<sequence>MFGSTVLEVIAGMAFCYFSVSLIVSSVNEAIASFFKLRANTLLDAVKDMLNDPQMGGLALALYNHARVNPLGDGKATTAAELKYKPAYIPSRQFASALLDILRQSQQQNAVADLTDTIADPQLRTFLAGVLREAQGEEARVVAGLAQWFDHSMERVSGRYKQRQQIITFFVALTLAAVLNVDSLYLFHTLWTNGSIKPELYQNASADNAVQAIQNLSNLPLGWTDTRLASIHHVGTILLMLCGWGVTALAAMFGAPFWFDLLQKLIVLRGNGAKPDLAQPAADQTVAVQRIPAPPQPVAPGVIDGSAQ</sequence>
<dbReference type="RefSeq" id="WP_053939450.1">
    <property type="nucleotide sequence ID" value="NZ_LAQT01000035.1"/>
</dbReference>
<dbReference type="STRING" id="857265.WG78_19335"/>
<name>A0A0N0GLF2_9NEIS</name>
<accession>A0A0N0GLF2</accession>
<dbReference type="EMBL" id="LAQT01000035">
    <property type="protein sequence ID" value="KPC49799.1"/>
    <property type="molecule type" value="Genomic_DNA"/>
</dbReference>
<keyword evidence="1" id="KW-0812">Transmembrane</keyword>
<dbReference type="Proteomes" id="UP000037939">
    <property type="component" value="Unassembled WGS sequence"/>
</dbReference>
<dbReference type="PATRIC" id="fig|857265.3.peg.3963"/>
<keyword evidence="3" id="KW-1185">Reference proteome</keyword>
<organism evidence="2 3">
    <name type="scientific">Amantichitinum ursilacus</name>
    <dbReference type="NCBI Taxonomy" id="857265"/>
    <lineage>
        <taxon>Bacteria</taxon>
        <taxon>Pseudomonadati</taxon>
        <taxon>Pseudomonadota</taxon>
        <taxon>Betaproteobacteria</taxon>
        <taxon>Neisseriales</taxon>
        <taxon>Chitinibacteraceae</taxon>
        <taxon>Amantichitinum</taxon>
    </lineage>
</organism>
<comment type="caution">
    <text evidence="2">The sequence shown here is derived from an EMBL/GenBank/DDBJ whole genome shotgun (WGS) entry which is preliminary data.</text>
</comment>
<evidence type="ECO:0000313" key="2">
    <source>
        <dbReference type="EMBL" id="KPC49799.1"/>
    </source>
</evidence>
<evidence type="ECO:0000313" key="3">
    <source>
        <dbReference type="Proteomes" id="UP000037939"/>
    </source>
</evidence>
<dbReference type="AlphaFoldDB" id="A0A0N0GLF2"/>
<feature type="transmembrane region" description="Helical" evidence="1">
    <location>
        <begin position="166"/>
        <end position="187"/>
    </location>
</feature>
<reference evidence="2 3" key="1">
    <citation type="submission" date="2015-07" db="EMBL/GenBank/DDBJ databases">
        <title>Draft genome sequence of the Amantichitinum ursilacus IGB-41, a new chitin-degrading bacterium.</title>
        <authorList>
            <person name="Kirstahler P."/>
            <person name="Guenther M."/>
            <person name="Grumaz C."/>
            <person name="Rupp S."/>
            <person name="Zibek S."/>
            <person name="Sohn K."/>
        </authorList>
    </citation>
    <scope>NUCLEOTIDE SEQUENCE [LARGE SCALE GENOMIC DNA]</scope>
    <source>
        <strain evidence="2 3">IGB-41</strain>
    </source>
</reference>
<keyword evidence="1" id="KW-1133">Transmembrane helix</keyword>